<evidence type="ECO:0000313" key="6">
    <source>
        <dbReference type="Proteomes" id="UP000095143"/>
    </source>
</evidence>
<feature type="signal peptide" evidence="3">
    <location>
        <begin position="1"/>
        <end position="18"/>
    </location>
</feature>
<dbReference type="EMBL" id="MDEN01000063">
    <property type="protein sequence ID" value="OCX19549.1"/>
    <property type="molecule type" value="Genomic_DNA"/>
</dbReference>
<keyword evidence="2" id="KW-0378">Hydrolase</keyword>
<organism evidence="5 6">
    <name type="scientific">Pseudomonas graminis</name>
    <dbReference type="NCBI Taxonomy" id="158627"/>
    <lineage>
        <taxon>Bacteria</taxon>
        <taxon>Pseudomonadati</taxon>
        <taxon>Pseudomonadota</taxon>
        <taxon>Gammaproteobacteria</taxon>
        <taxon>Pseudomonadales</taxon>
        <taxon>Pseudomonadaceae</taxon>
        <taxon>Pseudomonas</taxon>
    </lineage>
</organism>
<dbReference type="Gene3D" id="3.40.50.1820">
    <property type="entry name" value="alpha/beta hydrolase"/>
    <property type="match status" value="1"/>
</dbReference>
<dbReference type="PANTHER" id="PTHR10655">
    <property type="entry name" value="LYSOPHOSPHOLIPASE-RELATED"/>
    <property type="match status" value="1"/>
</dbReference>
<name>A0A1C2DXQ3_9PSED</name>
<feature type="chain" id="PRO_5008659823" evidence="3">
    <location>
        <begin position="19"/>
        <end position="244"/>
    </location>
</feature>
<comment type="caution">
    <text evidence="5">The sequence shown here is derived from an EMBL/GenBank/DDBJ whole genome shotgun (WGS) entry which is preliminary data.</text>
</comment>
<proteinExistence type="inferred from homology"/>
<reference evidence="5 6" key="1">
    <citation type="submission" date="2016-08" db="EMBL/GenBank/DDBJ databases">
        <title>Whole genome sequence of Pseudomonas graminis strain UASWS1507, a potential biological control agent for agriculture.</title>
        <authorList>
            <person name="Crovadore J."/>
            <person name="Calmin G."/>
            <person name="Chablais R."/>
            <person name="Cochard B."/>
            <person name="Lefort F."/>
        </authorList>
    </citation>
    <scope>NUCLEOTIDE SEQUENCE [LARGE SCALE GENOMIC DNA]</scope>
    <source>
        <strain evidence="5 6">UASWS1507</strain>
    </source>
</reference>
<dbReference type="AlphaFoldDB" id="A0A1C2DXQ3"/>
<dbReference type="Proteomes" id="UP000095143">
    <property type="component" value="Unassembled WGS sequence"/>
</dbReference>
<dbReference type="SUPFAM" id="SSF53474">
    <property type="entry name" value="alpha/beta-Hydrolases"/>
    <property type="match status" value="1"/>
</dbReference>
<protein>
    <submittedName>
        <fullName evidence="5">Phospholipase</fullName>
    </submittedName>
</protein>
<dbReference type="OrthoDB" id="9801763at2"/>
<dbReference type="InterPro" id="IPR050565">
    <property type="entry name" value="LYPA1-2/EST-like"/>
</dbReference>
<evidence type="ECO:0000256" key="2">
    <source>
        <dbReference type="ARBA" id="ARBA00022801"/>
    </source>
</evidence>
<dbReference type="InterPro" id="IPR003140">
    <property type="entry name" value="PLipase/COase/thioEstase"/>
</dbReference>
<dbReference type="RefSeq" id="WP_065989274.1">
    <property type="nucleotide sequence ID" value="NZ_MDEN01000063.1"/>
</dbReference>
<evidence type="ECO:0000313" key="5">
    <source>
        <dbReference type="EMBL" id="OCX19549.1"/>
    </source>
</evidence>
<dbReference type="InterPro" id="IPR029058">
    <property type="entry name" value="AB_hydrolase_fold"/>
</dbReference>
<keyword evidence="3" id="KW-0732">Signal</keyword>
<dbReference type="PANTHER" id="PTHR10655:SF17">
    <property type="entry name" value="LYSOPHOSPHOLIPASE-LIKE PROTEIN 1"/>
    <property type="match status" value="1"/>
</dbReference>
<evidence type="ECO:0000256" key="3">
    <source>
        <dbReference type="SAM" id="SignalP"/>
    </source>
</evidence>
<gene>
    <name evidence="5" type="ORF">BBI10_14200</name>
</gene>
<evidence type="ECO:0000259" key="4">
    <source>
        <dbReference type="Pfam" id="PF02230"/>
    </source>
</evidence>
<feature type="domain" description="Phospholipase/carboxylesterase/thioesterase" evidence="4">
    <location>
        <begin position="35"/>
        <end position="235"/>
    </location>
</feature>
<sequence length="244" mass="26846">MMKFFAALLCMFTGMAHAEPALLTDLALPYVAAAPAESKDKPLIIFLHGYGSDERDLLDIKNDLSPSYTYLSVRAPQEVDGGGYKWFTQDTDQAEYEGVTSDVDKSTDLLRTFIEQATEKYQTQPDKVILVGFSQGAMMSYQIGLQYPELVHGIAPLSGKILASLHSRLKPDERLKSLKVFIGHGSADTRVAYSGATDAKAVLENLLIVPEFHSYAGAGHTITTAEVADLKRWLERELRVKGAD</sequence>
<comment type="similarity">
    <text evidence="1">Belongs to the AB hydrolase superfamily. AB hydrolase 2 family.</text>
</comment>
<accession>A0A1C2DXQ3</accession>
<dbReference type="Pfam" id="PF02230">
    <property type="entry name" value="Abhydrolase_2"/>
    <property type="match status" value="1"/>
</dbReference>
<dbReference type="GO" id="GO:0016787">
    <property type="term" value="F:hydrolase activity"/>
    <property type="evidence" value="ECO:0007669"/>
    <property type="project" value="UniProtKB-KW"/>
</dbReference>
<evidence type="ECO:0000256" key="1">
    <source>
        <dbReference type="ARBA" id="ARBA00006499"/>
    </source>
</evidence>